<keyword evidence="1" id="KW-0472">Membrane</keyword>
<reference evidence="4" key="2">
    <citation type="submission" date="2022-05" db="EMBL/GenBank/DDBJ databases">
        <title>Metagenome Sequencing of an Archaeal-Dominated Microbial Community from a Hot Spring at the Los Azufres Geothermal Field, Mexico.</title>
        <authorList>
            <person name="Marin-Paredes R."/>
            <person name="Martinez-Romero E."/>
            <person name="Servin-Garciduenas L.E."/>
        </authorList>
    </citation>
    <scope>NUCLEOTIDE SEQUENCE</scope>
    <source>
        <strain evidence="4">AZ1-454</strain>
    </source>
</reference>
<evidence type="ECO:0000313" key="3">
    <source>
        <dbReference type="EMBL" id="KJR78716.1"/>
    </source>
</evidence>
<evidence type="ECO:0000259" key="2">
    <source>
        <dbReference type="Pfam" id="PF10633"/>
    </source>
</evidence>
<dbReference type="AlphaFoldDB" id="A0A0F2LSE2"/>
<dbReference type="Pfam" id="PF10633">
    <property type="entry name" value="NPCBM_assoc"/>
    <property type="match status" value="1"/>
</dbReference>
<evidence type="ECO:0000313" key="4">
    <source>
        <dbReference type="EMBL" id="MCL7343644.1"/>
    </source>
</evidence>
<feature type="domain" description="Alpha-galactosidase NEW3" evidence="2">
    <location>
        <begin position="381"/>
        <end position="450"/>
    </location>
</feature>
<gene>
    <name evidence="4" type="ORF">TQ35_003615</name>
    <name evidence="3" type="ORF">TQ35_05785</name>
</gene>
<comment type="caution">
    <text evidence="3">The sequence shown here is derived from an EMBL/GenBank/DDBJ whole genome shotgun (WGS) entry which is preliminary data.</text>
</comment>
<dbReference type="PANTHER" id="PTHR35902">
    <property type="entry name" value="S-LAYER DOMAIN-LIKE PROTEIN-RELATED"/>
    <property type="match status" value="1"/>
</dbReference>
<feature type="transmembrane region" description="Helical" evidence="1">
    <location>
        <begin position="600"/>
        <end position="623"/>
    </location>
</feature>
<dbReference type="InterPro" id="IPR018905">
    <property type="entry name" value="A-galactase_NEW3"/>
</dbReference>
<dbReference type="PATRIC" id="fig|1326980.8.peg.1893"/>
<accession>A0A0F2LSE2</accession>
<organism evidence="3">
    <name type="scientific">Candidatus Aramenus sulfurataquae</name>
    <dbReference type="NCBI Taxonomy" id="1326980"/>
    <lineage>
        <taxon>Archaea</taxon>
        <taxon>Thermoproteota</taxon>
        <taxon>Thermoprotei</taxon>
        <taxon>Sulfolobales</taxon>
        <taxon>Sulfolobaceae</taxon>
        <taxon>Candidatus Aramenus</taxon>
    </lineage>
</organism>
<reference evidence="3" key="1">
    <citation type="submission" date="2015-03" db="EMBL/GenBank/DDBJ databases">
        <title>Metagenome Sequencing of an Archaeal-Dominated Microbial Community from a Hot Spring at the Los Azufres Geothermal Field, Mexico.</title>
        <authorList>
            <person name="Servin-Garciduenas L.E."/>
            <person name="Martinez-Romero E."/>
        </authorList>
    </citation>
    <scope>NUCLEOTIDE SEQUENCE [LARGE SCALE GENOMIC DNA]</scope>
    <source>
        <strain evidence="3">AZ1-454</strain>
    </source>
</reference>
<dbReference type="EMBL" id="JZWS02000002">
    <property type="protein sequence ID" value="MCL7343644.1"/>
    <property type="molecule type" value="Genomic_DNA"/>
</dbReference>
<protein>
    <submittedName>
        <fullName evidence="4">COG1361 S-layer family protein</fullName>
    </submittedName>
</protein>
<proteinExistence type="predicted"/>
<sequence length="629" mass="66995">MQRNTLVLAFLVVFFALPVLSSLTQGSSTQSFLAYARPATLIAPGETEVPITFTLINTGNTLVNVTISPRQTFPFELYNYYNSTDELTIPVWQTGEAINVTFLYSVAPTAKDGVYKASLFVNTTTSSYVVYAPVPVLGNVQISAQGVWGSPSSPLVVSPGETNVPLTIILVNQGNVIASNVSLELTSSFPLKFEQQKISVGYLPIGEPVEVTTYASIYPNATMGTYNVPITVNYFDGASLRTNLSVNVNGYTNFSITAVWGTPSSPITASAGGINLPLTFVVRNLGIVGATNVTLYFQSTYPVKFAQSSLSLGVVPAGEINEGTVTASVYANATGGIYYIPVKVHYFDVNSVYEVPVLISSPSISLNVFTVPPQVFPGYYDVRVEAVVLNYGQGYAENASIKITSPFEVVSQDNVSLGVIPGGRPINVTFLINVPNDTAPGNYPIKFTLVYDGGVVEKTFNLTVYPKANFEVVAMYYTLTPGSSQVPITITLKNEGNSTAKNVIVRLGPSDVIYPYVSSSNPLSALTASTAYLGDVGPGQEVNVTFVVDVSSGVSPGKYPIALALEWNQTGSLYPLVQAIATSVSVSPTLENQLLSENVAGIPVVAFIAIIIILVIVVIVLAVRSARKK</sequence>
<dbReference type="EMBL" id="JZWS01000059">
    <property type="protein sequence ID" value="KJR78716.1"/>
    <property type="molecule type" value="Genomic_DNA"/>
</dbReference>
<keyword evidence="1" id="KW-1133">Transmembrane helix</keyword>
<dbReference type="PANTHER" id="PTHR35902:SF3">
    <property type="entry name" value="NPCBM-ASSOCIATED, NEW3 DOMAIN OF ALPHA-GALACTOSIDASE"/>
    <property type="match status" value="1"/>
</dbReference>
<keyword evidence="1" id="KW-0812">Transmembrane</keyword>
<evidence type="ECO:0000256" key="1">
    <source>
        <dbReference type="SAM" id="Phobius"/>
    </source>
</evidence>
<name>A0A0F2LSE2_9CREN</name>